<name>A0A4S8KS86_DENBC</name>
<dbReference type="CDD" id="cd09870">
    <property type="entry name" value="PIN_YEN1"/>
    <property type="match status" value="1"/>
</dbReference>
<evidence type="ECO:0000313" key="5">
    <source>
        <dbReference type="Proteomes" id="UP000297245"/>
    </source>
</evidence>
<protein>
    <submittedName>
        <fullName evidence="4">PIN domain-like protein</fullName>
    </submittedName>
</protein>
<dbReference type="PANTHER" id="PTHR11081">
    <property type="entry name" value="FLAP ENDONUCLEASE FAMILY MEMBER"/>
    <property type="match status" value="1"/>
</dbReference>
<dbReference type="EMBL" id="ML180153">
    <property type="protein sequence ID" value="THU78674.1"/>
    <property type="molecule type" value="Genomic_DNA"/>
</dbReference>
<keyword evidence="2" id="KW-0378">Hydrolase</keyword>
<dbReference type="AlphaFoldDB" id="A0A4S8KS86"/>
<dbReference type="SMART" id="SM00484">
    <property type="entry name" value="XPGI"/>
    <property type="match status" value="1"/>
</dbReference>
<dbReference type="Pfam" id="PF00752">
    <property type="entry name" value="XPG_N"/>
    <property type="match status" value="1"/>
</dbReference>
<dbReference type="SUPFAM" id="SSF47807">
    <property type="entry name" value="5' to 3' exonuclease, C-terminal subdomain"/>
    <property type="match status" value="1"/>
</dbReference>
<dbReference type="InterPro" id="IPR036279">
    <property type="entry name" value="5-3_exonuclease_C_sf"/>
</dbReference>
<dbReference type="InterPro" id="IPR006085">
    <property type="entry name" value="XPG_DNA_repair_N"/>
</dbReference>
<reference evidence="4 5" key="1">
    <citation type="journal article" date="2019" name="Nat. Ecol. Evol.">
        <title>Megaphylogeny resolves global patterns of mushroom evolution.</title>
        <authorList>
            <person name="Varga T."/>
            <person name="Krizsan K."/>
            <person name="Foldi C."/>
            <person name="Dima B."/>
            <person name="Sanchez-Garcia M."/>
            <person name="Sanchez-Ramirez S."/>
            <person name="Szollosi G.J."/>
            <person name="Szarkandi J.G."/>
            <person name="Papp V."/>
            <person name="Albert L."/>
            <person name="Andreopoulos W."/>
            <person name="Angelini C."/>
            <person name="Antonin V."/>
            <person name="Barry K.W."/>
            <person name="Bougher N.L."/>
            <person name="Buchanan P."/>
            <person name="Buyck B."/>
            <person name="Bense V."/>
            <person name="Catcheside P."/>
            <person name="Chovatia M."/>
            <person name="Cooper J."/>
            <person name="Damon W."/>
            <person name="Desjardin D."/>
            <person name="Finy P."/>
            <person name="Geml J."/>
            <person name="Haridas S."/>
            <person name="Hughes K."/>
            <person name="Justo A."/>
            <person name="Karasinski D."/>
            <person name="Kautmanova I."/>
            <person name="Kiss B."/>
            <person name="Kocsube S."/>
            <person name="Kotiranta H."/>
            <person name="LaButti K.M."/>
            <person name="Lechner B.E."/>
            <person name="Liimatainen K."/>
            <person name="Lipzen A."/>
            <person name="Lukacs Z."/>
            <person name="Mihaltcheva S."/>
            <person name="Morgado L.N."/>
            <person name="Niskanen T."/>
            <person name="Noordeloos M.E."/>
            <person name="Ohm R.A."/>
            <person name="Ortiz-Santana B."/>
            <person name="Ovrebo C."/>
            <person name="Racz N."/>
            <person name="Riley R."/>
            <person name="Savchenko A."/>
            <person name="Shiryaev A."/>
            <person name="Soop K."/>
            <person name="Spirin V."/>
            <person name="Szebenyi C."/>
            <person name="Tomsovsky M."/>
            <person name="Tulloss R.E."/>
            <person name="Uehling J."/>
            <person name="Grigoriev I.V."/>
            <person name="Vagvolgyi C."/>
            <person name="Papp T."/>
            <person name="Martin F.M."/>
            <person name="Miettinen O."/>
            <person name="Hibbett D.S."/>
            <person name="Nagy L.G."/>
        </authorList>
    </citation>
    <scope>NUCLEOTIDE SEQUENCE [LARGE SCALE GENOMIC DNA]</scope>
    <source>
        <strain evidence="4 5">CBS 962.96</strain>
    </source>
</reference>
<dbReference type="Pfam" id="PF00867">
    <property type="entry name" value="XPG_I"/>
    <property type="match status" value="1"/>
</dbReference>
<dbReference type="InterPro" id="IPR006084">
    <property type="entry name" value="XPG/Rad2"/>
</dbReference>
<sequence>MGIRDLWTIVSPSRQLLSLQDLSYQHFHDTGKYLVVGVDMSIWFATAQMGLKSKNITSHAQLGQNPELRNIFQRLSRMSTLPIALVAVFDGPGRPSRKRNTAVSKTPHWMTKRSQEILRAFGYHYYMAPGEAEAELAYLNRSHRIDAVLTDDSDVLVFGATWVIRNPHDKTDLDKVYSYKASDFETQATTPIMRDGLLLFAVLRGGDYEKGLNNCGKAIAYGLTQTSLGSRLRWAVDDYSATELRHFLDGQWRDDLVYQLEHDPYAFIGRKNPKLASGIPLHFPDITTVLRYVTPLISTSSSLAVAAGPSAITEIDAQFLISQCMQLFGWENKATATQFRKHVWPSVCTRQLLKGSASHVAGLDSVKRTKTGIALLARFDVSQLCLDTDKTVLHQLWLPATAFKLLLPLVNTLLDRYQKQHQTHSVACKIALLYEAFGQPNLRAVAVSSHPSSIPFIVDLTEESDDDVETAGQDEVIDLTACE</sequence>
<dbReference type="SUPFAM" id="SSF88723">
    <property type="entry name" value="PIN domain-like"/>
    <property type="match status" value="1"/>
</dbReference>
<dbReference type="Proteomes" id="UP000297245">
    <property type="component" value="Unassembled WGS sequence"/>
</dbReference>
<dbReference type="GO" id="GO:0017108">
    <property type="term" value="F:5'-flap endonuclease activity"/>
    <property type="evidence" value="ECO:0007669"/>
    <property type="project" value="TreeGrafter"/>
</dbReference>
<keyword evidence="1" id="KW-0540">Nuclease</keyword>
<dbReference type="PRINTS" id="PR00853">
    <property type="entry name" value="XPGRADSUPER"/>
</dbReference>
<evidence type="ECO:0000313" key="4">
    <source>
        <dbReference type="EMBL" id="THU78674.1"/>
    </source>
</evidence>
<dbReference type="PANTHER" id="PTHR11081:SF75">
    <property type="entry name" value="ENDONUCLEASE, PUTATIVE (AFU_ORTHOLOGUE AFUA_3G13260)-RELATED"/>
    <property type="match status" value="1"/>
</dbReference>
<evidence type="ECO:0000259" key="3">
    <source>
        <dbReference type="SMART" id="SM00484"/>
    </source>
</evidence>
<dbReference type="OrthoDB" id="2959108at2759"/>
<gene>
    <name evidence="4" type="ORF">K435DRAFT_876378</name>
</gene>
<accession>A0A4S8KS86</accession>
<dbReference type="InterPro" id="IPR006086">
    <property type="entry name" value="XPG-I_dom"/>
</dbReference>
<dbReference type="InterPro" id="IPR029060">
    <property type="entry name" value="PIN-like_dom_sf"/>
</dbReference>
<dbReference type="GO" id="GO:0006281">
    <property type="term" value="P:DNA repair"/>
    <property type="evidence" value="ECO:0007669"/>
    <property type="project" value="UniProtKB-ARBA"/>
</dbReference>
<feature type="domain" description="XPG-I" evidence="3">
    <location>
        <begin position="119"/>
        <end position="190"/>
    </location>
</feature>
<evidence type="ECO:0000256" key="2">
    <source>
        <dbReference type="ARBA" id="ARBA00022801"/>
    </source>
</evidence>
<organism evidence="4 5">
    <name type="scientific">Dendrothele bispora (strain CBS 962.96)</name>
    <dbReference type="NCBI Taxonomy" id="1314807"/>
    <lineage>
        <taxon>Eukaryota</taxon>
        <taxon>Fungi</taxon>
        <taxon>Dikarya</taxon>
        <taxon>Basidiomycota</taxon>
        <taxon>Agaricomycotina</taxon>
        <taxon>Agaricomycetes</taxon>
        <taxon>Agaricomycetidae</taxon>
        <taxon>Agaricales</taxon>
        <taxon>Agaricales incertae sedis</taxon>
        <taxon>Dendrothele</taxon>
    </lineage>
</organism>
<keyword evidence="5" id="KW-1185">Reference proteome</keyword>
<evidence type="ECO:0000256" key="1">
    <source>
        <dbReference type="ARBA" id="ARBA00022722"/>
    </source>
</evidence>
<dbReference type="Gene3D" id="3.40.50.1010">
    <property type="entry name" value="5'-nuclease"/>
    <property type="match status" value="2"/>
</dbReference>
<proteinExistence type="predicted"/>